<sequence length="52" mass="5658">GIPPLNPSNGFRHWKCLLKDANLSNLISLLLLMTHAVMDVSGSTFCCTLQEG</sequence>
<dbReference type="Proteomes" id="UP000008672">
    <property type="component" value="Unassembled WGS sequence"/>
</dbReference>
<dbReference type="InParanoid" id="H3AUL2"/>
<evidence type="ECO:0000313" key="2">
    <source>
        <dbReference type="Proteomes" id="UP000008672"/>
    </source>
</evidence>
<reference evidence="1" key="3">
    <citation type="submission" date="2025-09" db="UniProtKB">
        <authorList>
            <consortium name="Ensembl"/>
        </authorList>
    </citation>
    <scope>IDENTIFICATION</scope>
</reference>
<keyword evidence="2" id="KW-1185">Reference proteome</keyword>
<organism evidence="1 2">
    <name type="scientific">Latimeria chalumnae</name>
    <name type="common">Coelacanth</name>
    <dbReference type="NCBI Taxonomy" id="7897"/>
    <lineage>
        <taxon>Eukaryota</taxon>
        <taxon>Metazoa</taxon>
        <taxon>Chordata</taxon>
        <taxon>Craniata</taxon>
        <taxon>Vertebrata</taxon>
        <taxon>Euteleostomi</taxon>
        <taxon>Coelacanthiformes</taxon>
        <taxon>Coelacanthidae</taxon>
        <taxon>Latimeria</taxon>
    </lineage>
</organism>
<dbReference type="AlphaFoldDB" id="H3AUL2"/>
<proteinExistence type="predicted"/>
<reference evidence="2" key="1">
    <citation type="submission" date="2011-08" db="EMBL/GenBank/DDBJ databases">
        <title>The draft genome of Latimeria chalumnae.</title>
        <authorList>
            <person name="Di Palma F."/>
            <person name="Alfoldi J."/>
            <person name="Johnson J."/>
            <person name="Berlin A."/>
            <person name="Gnerre S."/>
            <person name="Jaffe D."/>
            <person name="MacCallum I."/>
            <person name="Young S."/>
            <person name="Walker B.J."/>
            <person name="Lander E."/>
            <person name="Lindblad-Toh K."/>
        </authorList>
    </citation>
    <scope>NUCLEOTIDE SEQUENCE [LARGE SCALE GENOMIC DNA]</scope>
    <source>
        <strain evidence="2">Wild caught</strain>
    </source>
</reference>
<dbReference type="Bgee" id="ENSLACG00000011739">
    <property type="expression patterns" value="Expressed in chordate pharynx and 2 other cell types or tissues"/>
</dbReference>
<protein>
    <submittedName>
        <fullName evidence="1">Uncharacterized protein</fullName>
    </submittedName>
</protein>
<dbReference type="EMBL" id="AFYH01038320">
    <property type="status" value="NOT_ANNOTATED_CDS"/>
    <property type="molecule type" value="Genomic_DNA"/>
</dbReference>
<dbReference type="Ensembl" id="ENSLACT00000013429.1">
    <property type="protein sequence ID" value="ENSLACP00000013333.1"/>
    <property type="gene ID" value="ENSLACG00000011739.1"/>
</dbReference>
<name>H3AUL2_LATCH</name>
<accession>H3AUL2</accession>
<evidence type="ECO:0000313" key="1">
    <source>
        <dbReference type="Ensembl" id="ENSLACP00000013333.1"/>
    </source>
</evidence>
<dbReference type="HOGENOM" id="CLU_3092707_0_0_1"/>
<reference evidence="1" key="2">
    <citation type="submission" date="2025-08" db="UniProtKB">
        <authorList>
            <consortium name="Ensembl"/>
        </authorList>
    </citation>
    <scope>IDENTIFICATION</scope>
</reference>